<sequence length="301" mass="33748">PRAAMRLLQTLLKHSDDLPLEGRCAPLPRAASSWVAFVDSSHQDIDIKSKRRNDFFDFGMCDGVLGDEKIHVTVTPDNTRALILDGASTNGFVQSKVRCQGKSPELFSGSCDDPRIRKAWRCQEVDLTSDFAFPYVDYVMQRLKRIHCSKHMQVLMLGLGGSTMQSSLRKACPAAELLTVEASPGVVAAARRFFGFRGDVLVEDAREALKELARSGRRFDAIVVDIADTVLEKEDVDHLHSLLKDSGEVLQNHTNQSKMMEQLEHFRKAFPHVDQESFQGGNILMSYRKEPKDDALRSVRS</sequence>
<gene>
    <name evidence="1" type="ORF">SCF082_LOCUS504</name>
</gene>
<reference evidence="1 2" key="1">
    <citation type="submission" date="2024-02" db="EMBL/GenBank/DDBJ databases">
        <authorList>
            <person name="Chen Y."/>
            <person name="Shah S."/>
            <person name="Dougan E. K."/>
            <person name="Thang M."/>
            <person name="Chan C."/>
        </authorList>
    </citation>
    <scope>NUCLEOTIDE SEQUENCE [LARGE SCALE GENOMIC DNA]</scope>
</reference>
<keyword evidence="2" id="KW-1185">Reference proteome</keyword>
<dbReference type="Gene3D" id="3.40.50.150">
    <property type="entry name" value="Vaccinia Virus protein VP39"/>
    <property type="match status" value="1"/>
</dbReference>
<dbReference type="Proteomes" id="UP001642464">
    <property type="component" value="Unassembled WGS sequence"/>
</dbReference>
<dbReference type="InterPro" id="IPR029063">
    <property type="entry name" value="SAM-dependent_MTases_sf"/>
</dbReference>
<proteinExistence type="predicted"/>
<evidence type="ECO:0000313" key="2">
    <source>
        <dbReference type="Proteomes" id="UP001642464"/>
    </source>
</evidence>
<feature type="non-terminal residue" evidence="1">
    <location>
        <position position="1"/>
    </location>
</feature>
<organism evidence="1 2">
    <name type="scientific">Durusdinium trenchii</name>
    <dbReference type="NCBI Taxonomy" id="1381693"/>
    <lineage>
        <taxon>Eukaryota</taxon>
        <taxon>Sar</taxon>
        <taxon>Alveolata</taxon>
        <taxon>Dinophyceae</taxon>
        <taxon>Suessiales</taxon>
        <taxon>Symbiodiniaceae</taxon>
        <taxon>Durusdinium</taxon>
    </lineage>
</organism>
<accession>A0ABP0H9Y5</accession>
<comment type="caution">
    <text evidence="1">The sequence shown here is derived from an EMBL/GenBank/DDBJ whole genome shotgun (WGS) entry which is preliminary data.</text>
</comment>
<name>A0ABP0H9Y5_9DINO</name>
<dbReference type="EMBL" id="CAXAMM010000177">
    <property type="protein sequence ID" value="CAK8986331.1"/>
    <property type="molecule type" value="Genomic_DNA"/>
</dbReference>
<evidence type="ECO:0000313" key="1">
    <source>
        <dbReference type="EMBL" id="CAK8986331.1"/>
    </source>
</evidence>
<dbReference type="SUPFAM" id="SSF53335">
    <property type="entry name" value="S-adenosyl-L-methionine-dependent methyltransferases"/>
    <property type="match status" value="1"/>
</dbReference>
<protein>
    <submittedName>
        <fullName evidence="1">Polyamine aminopropyltransferase (Putrescine aminopropyltransferase) (PAPT) (Spermidine synthase) (SPDS) (SPDSY)</fullName>
    </submittedName>
</protein>